<dbReference type="GO" id="GO:0004497">
    <property type="term" value="F:monooxygenase activity"/>
    <property type="evidence" value="ECO:0007669"/>
    <property type="project" value="UniProtKB-KW"/>
</dbReference>
<dbReference type="PRINTS" id="PR00420">
    <property type="entry name" value="RNGMNOXGNASE"/>
</dbReference>
<accession>A0ABN3PQA6</accession>
<gene>
    <name evidence="1" type="ORF">GCM10010411_33290</name>
</gene>
<keyword evidence="1" id="KW-0503">Monooxygenase</keyword>
<dbReference type="EMBL" id="BAAATD010000004">
    <property type="protein sequence ID" value="GAA2597117.1"/>
    <property type="molecule type" value="Genomic_DNA"/>
</dbReference>
<dbReference type="RefSeq" id="WP_344541833.1">
    <property type="nucleotide sequence ID" value="NZ_BAAATD010000004.1"/>
</dbReference>
<keyword evidence="1" id="KW-0560">Oxidoreductase</keyword>
<name>A0ABN3PQA6_9ACTN</name>
<dbReference type="Proteomes" id="UP001501509">
    <property type="component" value="Unassembled WGS sequence"/>
</dbReference>
<protein>
    <submittedName>
        <fullName evidence="1">FAD-binding monooxygenase</fullName>
    </submittedName>
</protein>
<keyword evidence="2" id="KW-1185">Reference proteome</keyword>
<proteinExistence type="predicted"/>
<dbReference type="PANTHER" id="PTHR43422:SF3">
    <property type="entry name" value="THIAMINE THIAZOLE SYNTHASE"/>
    <property type="match status" value="1"/>
</dbReference>
<evidence type="ECO:0000313" key="2">
    <source>
        <dbReference type="Proteomes" id="UP001501509"/>
    </source>
</evidence>
<organism evidence="1 2">
    <name type="scientific">Actinomadura fulvescens</name>
    <dbReference type="NCBI Taxonomy" id="46160"/>
    <lineage>
        <taxon>Bacteria</taxon>
        <taxon>Bacillati</taxon>
        <taxon>Actinomycetota</taxon>
        <taxon>Actinomycetes</taxon>
        <taxon>Streptosporangiales</taxon>
        <taxon>Thermomonosporaceae</taxon>
        <taxon>Actinomadura</taxon>
    </lineage>
</organism>
<sequence length="465" mass="50819">MDMVRATLGGRAVVLGGGIAGLLAARVLADAYEEVLVLDRDTLAGVTTPRRGVPHGHHVHGVLARGHEVLCELYPGFEADLVNAGVPIGDFAADLRWYVNGRRLPRVHSGLVSLGSIRPVLEAYLRDRTAALPNVKLVERCDILEPVATPAGDRIVGVRVRRDTAGGAAEVLHTDLLVDATGRGSRLPAWLAGLGHQRPEEQRIKVGLAYTTRNYRLRSDPYHGDLTINLVPSPRFPRGAYFQNRGDGTAMLTLTGMLGDHPPADPDGFLAFARSLAVPDIHAALLDADPLDDPVTFRFPASLWRRYDRMDFLPDRMLAVGDAVCSFNPVYGQGMTVAALEALALRAHLRSGAPPTPRRFFRDITGVIETQWRLSAAGDLSFPGVEGHRTMQIRLGNAYMRRLQEAALRDAMITKAFFRVIGLVDPPQAIMRPAIVLRVLRSLARRRTPVPAPTLDTRARPGHRV</sequence>
<dbReference type="InterPro" id="IPR036188">
    <property type="entry name" value="FAD/NAD-bd_sf"/>
</dbReference>
<dbReference type="Gene3D" id="3.50.50.60">
    <property type="entry name" value="FAD/NAD(P)-binding domain"/>
    <property type="match status" value="1"/>
</dbReference>
<dbReference type="SUPFAM" id="SSF51905">
    <property type="entry name" value="FAD/NAD(P)-binding domain"/>
    <property type="match status" value="1"/>
</dbReference>
<evidence type="ECO:0000313" key="1">
    <source>
        <dbReference type="EMBL" id="GAA2597117.1"/>
    </source>
</evidence>
<reference evidence="1 2" key="1">
    <citation type="journal article" date="2019" name="Int. J. Syst. Evol. Microbiol.">
        <title>The Global Catalogue of Microorganisms (GCM) 10K type strain sequencing project: providing services to taxonomists for standard genome sequencing and annotation.</title>
        <authorList>
            <consortium name="The Broad Institute Genomics Platform"/>
            <consortium name="The Broad Institute Genome Sequencing Center for Infectious Disease"/>
            <person name="Wu L."/>
            <person name="Ma J."/>
        </authorList>
    </citation>
    <scope>NUCLEOTIDE SEQUENCE [LARGE SCALE GENOMIC DNA]</scope>
    <source>
        <strain evidence="1 2">JCM 6833</strain>
    </source>
</reference>
<comment type="caution">
    <text evidence="1">The sequence shown here is derived from an EMBL/GenBank/DDBJ whole genome shotgun (WGS) entry which is preliminary data.</text>
</comment>
<dbReference type="PANTHER" id="PTHR43422">
    <property type="entry name" value="THIAMINE THIAZOLE SYNTHASE"/>
    <property type="match status" value="1"/>
</dbReference>